<sequence length="274" mass="31300">MPCYADTIVRIKHVRRNKKEDARTFSMWAIGAYPVGSEGYEMEMILPIPINPDDRDPDSQAIFKRDEYYSVGGKIVPGSYAGNKRLKMLVSASTSITIDDKVADSNKCPIKVSLVGIPQTMPSEIRHTENSIIELLISDHLLQQHYNYIIKVVFPHISQFKHFKTSVRPHESIIFVIGQLEIIDDEFYVYARELNFVDTFATKKKVHETNNHEITLITTTNTTRSKLLYAHKNTTNNSEDSPENIQSSTSTASEYFESMYQDDPSEDDELPQDV</sequence>
<organism evidence="1 2">
    <name type="scientific">Racocetra persica</name>
    <dbReference type="NCBI Taxonomy" id="160502"/>
    <lineage>
        <taxon>Eukaryota</taxon>
        <taxon>Fungi</taxon>
        <taxon>Fungi incertae sedis</taxon>
        <taxon>Mucoromycota</taxon>
        <taxon>Glomeromycotina</taxon>
        <taxon>Glomeromycetes</taxon>
        <taxon>Diversisporales</taxon>
        <taxon>Gigasporaceae</taxon>
        <taxon>Racocetra</taxon>
    </lineage>
</organism>
<keyword evidence="2" id="KW-1185">Reference proteome</keyword>
<reference evidence="1" key="1">
    <citation type="submission" date="2021-06" db="EMBL/GenBank/DDBJ databases">
        <authorList>
            <person name="Kallberg Y."/>
            <person name="Tangrot J."/>
            <person name="Rosling A."/>
        </authorList>
    </citation>
    <scope>NUCLEOTIDE SEQUENCE</scope>
    <source>
        <strain evidence="1">MA461A</strain>
    </source>
</reference>
<name>A0ACA9MBP4_9GLOM</name>
<evidence type="ECO:0000313" key="1">
    <source>
        <dbReference type="EMBL" id="CAG8568634.1"/>
    </source>
</evidence>
<gene>
    <name evidence="1" type="ORF">RPERSI_LOCUS4662</name>
</gene>
<proteinExistence type="predicted"/>
<evidence type="ECO:0000313" key="2">
    <source>
        <dbReference type="Proteomes" id="UP000789920"/>
    </source>
</evidence>
<dbReference type="Proteomes" id="UP000789920">
    <property type="component" value="Unassembled WGS sequence"/>
</dbReference>
<dbReference type="EMBL" id="CAJVQC010006590">
    <property type="protein sequence ID" value="CAG8568634.1"/>
    <property type="molecule type" value="Genomic_DNA"/>
</dbReference>
<protein>
    <submittedName>
        <fullName evidence="1">3179_t:CDS:1</fullName>
    </submittedName>
</protein>
<comment type="caution">
    <text evidence="1">The sequence shown here is derived from an EMBL/GenBank/DDBJ whole genome shotgun (WGS) entry which is preliminary data.</text>
</comment>
<accession>A0ACA9MBP4</accession>